<dbReference type="GeneID" id="38665931"/>
<gene>
    <name evidence="2" type="ORF">HS1genome_0427</name>
</gene>
<evidence type="ECO:0000313" key="3">
    <source>
        <dbReference type="Proteomes" id="UP000276741"/>
    </source>
</evidence>
<dbReference type="RefSeq" id="WP_126449326.1">
    <property type="nucleotide sequence ID" value="NZ_AP018553.1"/>
</dbReference>
<dbReference type="SUPFAM" id="SSF56801">
    <property type="entry name" value="Acetyl-CoA synthetase-like"/>
    <property type="match status" value="1"/>
</dbReference>
<keyword evidence="3" id="KW-1185">Reference proteome</keyword>
<evidence type="ECO:0000259" key="1">
    <source>
        <dbReference type="Pfam" id="PF16177"/>
    </source>
</evidence>
<sequence length="121" mass="14577">MSEEKQTPLWVPGDKRKEESNLSRFMKWLREGGREFVDYDELWEWSVRDADEFWRKLWQFFDIRCSRRYDIVSSGEMPRTRWFIGAKLNFAENLLSSQSTQEEAVVALSESRKDRKLSWGS</sequence>
<dbReference type="GO" id="GO:0030729">
    <property type="term" value="F:acetoacetate-CoA ligase activity"/>
    <property type="evidence" value="ECO:0007669"/>
    <property type="project" value="TreeGrafter"/>
</dbReference>
<evidence type="ECO:0000313" key="2">
    <source>
        <dbReference type="EMBL" id="BBD72038.1"/>
    </source>
</evidence>
<dbReference type="PANTHER" id="PTHR42921:SF1">
    <property type="entry name" value="ACETOACETYL-COA SYNTHETASE"/>
    <property type="match status" value="1"/>
</dbReference>
<dbReference type="Pfam" id="PF16177">
    <property type="entry name" value="ACAS_N"/>
    <property type="match status" value="1"/>
</dbReference>
<dbReference type="Proteomes" id="UP000276741">
    <property type="component" value="Chromosome"/>
</dbReference>
<reference evidence="3" key="1">
    <citation type="submission" date="2018-04" db="EMBL/GenBank/DDBJ databases">
        <title>Complete genome sequence of Sulfodiicoccus acidiphilus strain HS-1.</title>
        <authorList>
            <person name="Sakai H.D."/>
            <person name="Kurosawa N."/>
        </authorList>
    </citation>
    <scope>NUCLEOTIDE SEQUENCE [LARGE SCALE GENOMIC DNA]</scope>
    <source>
        <strain evidence="3">HS-1</strain>
    </source>
</reference>
<dbReference type="Gene3D" id="3.40.50.12780">
    <property type="entry name" value="N-terminal domain of ligase-like"/>
    <property type="match status" value="1"/>
</dbReference>
<dbReference type="EMBL" id="AP018553">
    <property type="protein sequence ID" value="BBD72038.1"/>
    <property type="molecule type" value="Genomic_DNA"/>
</dbReference>
<organism evidence="2 3">
    <name type="scientific">Sulfodiicoccus acidiphilus</name>
    <dbReference type="NCBI Taxonomy" id="1670455"/>
    <lineage>
        <taxon>Archaea</taxon>
        <taxon>Thermoproteota</taxon>
        <taxon>Thermoprotei</taxon>
        <taxon>Sulfolobales</taxon>
        <taxon>Sulfolobaceae</taxon>
        <taxon>Sulfodiicoccus</taxon>
    </lineage>
</organism>
<dbReference type="AlphaFoldDB" id="A0A348B1I6"/>
<dbReference type="PANTHER" id="PTHR42921">
    <property type="entry name" value="ACETOACETYL-COA SYNTHETASE"/>
    <property type="match status" value="1"/>
</dbReference>
<dbReference type="InterPro" id="IPR032387">
    <property type="entry name" value="ACAS_N"/>
</dbReference>
<feature type="domain" description="Acetyl-coenzyme A synthetase N-terminal" evidence="1">
    <location>
        <begin position="39"/>
        <end position="93"/>
    </location>
</feature>
<accession>A0A348B1I6</accession>
<proteinExistence type="predicted"/>
<dbReference type="InterPro" id="IPR042099">
    <property type="entry name" value="ANL_N_sf"/>
</dbReference>
<dbReference type="KEGG" id="sacd:HS1genome_0427"/>
<name>A0A348B1I6_9CREN</name>
<protein>
    <recommendedName>
        <fullName evidence="1">Acetyl-coenzyme A synthetase N-terminal domain-containing protein</fullName>
    </recommendedName>
</protein>